<dbReference type="Proteomes" id="UP000075243">
    <property type="component" value="Unassembled WGS sequence"/>
</dbReference>
<dbReference type="EMBL" id="KQ483542">
    <property type="protein sequence ID" value="KYP46967.1"/>
    <property type="molecule type" value="Genomic_DNA"/>
</dbReference>
<dbReference type="Gramene" id="C.cajan_29990.t">
    <property type="protein sequence ID" value="C.cajan_29990.t.cds1"/>
    <property type="gene ID" value="C.cajan_29990"/>
</dbReference>
<dbReference type="AlphaFoldDB" id="A0A151RWU8"/>
<evidence type="ECO:0000313" key="1">
    <source>
        <dbReference type="EMBL" id="KYP46967.1"/>
    </source>
</evidence>
<keyword evidence="2" id="KW-1185">Reference proteome</keyword>
<name>A0A151RWU8_CAJCA</name>
<dbReference type="PANTHER" id="PTHR32108:SF9">
    <property type="entry name" value="REVERSE TRANSCRIPTASE RNASE H-LIKE DOMAIN-CONTAINING PROTEIN"/>
    <property type="match status" value="1"/>
</dbReference>
<evidence type="ECO:0000313" key="2">
    <source>
        <dbReference type="Proteomes" id="UP000075243"/>
    </source>
</evidence>
<protein>
    <submittedName>
        <fullName evidence="1">Uncharacterized protein</fullName>
    </submittedName>
</protein>
<organism evidence="1 2">
    <name type="scientific">Cajanus cajan</name>
    <name type="common">Pigeon pea</name>
    <name type="synonym">Cajanus indicus</name>
    <dbReference type="NCBI Taxonomy" id="3821"/>
    <lineage>
        <taxon>Eukaryota</taxon>
        <taxon>Viridiplantae</taxon>
        <taxon>Streptophyta</taxon>
        <taxon>Embryophyta</taxon>
        <taxon>Tracheophyta</taxon>
        <taxon>Spermatophyta</taxon>
        <taxon>Magnoliopsida</taxon>
        <taxon>eudicotyledons</taxon>
        <taxon>Gunneridae</taxon>
        <taxon>Pentapetalae</taxon>
        <taxon>rosids</taxon>
        <taxon>fabids</taxon>
        <taxon>Fabales</taxon>
        <taxon>Fabaceae</taxon>
        <taxon>Papilionoideae</taxon>
        <taxon>50 kb inversion clade</taxon>
        <taxon>NPAAA clade</taxon>
        <taxon>indigoferoid/millettioid clade</taxon>
        <taxon>Phaseoleae</taxon>
        <taxon>Cajanus</taxon>
    </lineage>
</organism>
<proteinExistence type="predicted"/>
<reference evidence="1" key="1">
    <citation type="journal article" date="2012" name="Nat. Biotechnol.">
        <title>Draft genome sequence of pigeonpea (Cajanus cajan), an orphan legume crop of resource-poor farmers.</title>
        <authorList>
            <person name="Varshney R.K."/>
            <person name="Chen W."/>
            <person name="Li Y."/>
            <person name="Bharti A.K."/>
            <person name="Saxena R.K."/>
            <person name="Schlueter J.A."/>
            <person name="Donoghue M.T."/>
            <person name="Azam S."/>
            <person name="Fan G."/>
            <person name="Whaley A.M."/>
            <person name="Farmer A.D."/>
            <person name="Sheridan J."/>
            <person name="Iwata A."/>
            <person name="Tuteja R."/>
            <person name="Penmetsa R.V."/>
            <person name="Wu W."/>
            <person name="Upadhyaya H.D."/>
            <person name="Yang S.P."/>
            <person name="Shah T."/>
            <person name="Saxena K.B."/>
            <person name="Michael T."/>
            <person name="McCombie W.R."/>
            <person name="Yang B."/>
            <person name="Zhang G."/>
            <person name="Yang H."/>
            <person name="Wang J."/>
            <person name="Spillane C."/>
            <person name="Cook D.R."/>
            <person name="May G.D."/>
            <person name="Xu X."/>
            <person name="Jackson S.A."/>
        </authorList>
    </citation>
    <scope>NUCLEOTIDE SEQUENCE [LARGE SCALE GENOMIC DNA]</scope>
</reference>
<gene>
    <name evidence="1" type="ORF">KK1_031449</name>
</gene>
<dbReference type="PANTHER" id="PTHR32108">
    <property type="entry name" value="DNA-DIRECTED RNA POLYMERASE SUBUNIT ALPHA"/>
    <property type="match status" value="1"/>
</dbReference>
<sequence>WRGVAAQVQPPLLEKEMVTMFIDTLQSPFYDKMIGNVSSNFLDLVIIGDRVEMGVRSGKIAHMTTGSTTIKKPLETTNKRKGGETNAVMIALVRPTTILFLSYPIIDPDICITHK</sequence>
<feature type="non-terminal residue" evidence="1">
    <location>
        <position position="1"/>
    </location>
</feature>
<accession>A0A151RWU8</accession>